<evidence type="ECO:0000256" key="9">
    <source>
        <dbReference type="ARBA" id="ARBA00051890"/>
    </source>
</evidence>
<dbReference type="GO" id="GO:0008643">
    <property type="term" value="P:carbohydrate transport"/>
    <property type="evidence" value="ECO:0007669"/>
    <property type="project" value="InterPro"/>
</dbReference>
<evidence type="ECO:0000313" key="16">
    <source>
        <dbReference type="Proteomes" id="UP000242917"/>
    </source>
</evidence>
<dbReference type="SUPFAM" id="SSF52540">
    <property type="entry name" value="P-loop containing nucleoside triphosphate hydrolases"/>
    <property type="match status" value="1"/>
</dbReference>
<dbReference type="InterPro" id="IPR047641">
    <property type="entry name" value="ABC_transpr_MalK/UgpC-like"/>
</dbReference>
<evidence type="ECO:0000256" key="8">
    <source>
        <dbReference type="ARBA" id="ARBA00050355"/>
    </source>
</evidence>
<keyword evidence="16" id="KW-1185">Reference proteome</keyword>
<dbReference type="CDD" id="cd03301">
    <property type="entry name" value="ABC_MalK_N"/>
    <property type="match status" value="1"/>
</dbReference>
<dbReference type="EC" id="7.5.2.13" evidence="13"/>
<accession>A0A2H5A3X5</accession>
<dbReference type="Proteomes" id="UP000242917">
    <property type="component" value="Plasmid pNYT1"/>
</dbReference>
<protein>
    <recommendedName>
        <fullName evidence="13">ABC-type D-xylose/L-arabinose transporter</fullName>
        <ecNumber evidence="13">7.5.2.13</ecNumber>
    </recommendedName>
</protein>
<dbReference type="InterPro" id="IPR017871">
    <property type="entry name" value="ABC_transporter-like_CS"/>
</dbReference>
<dbReference type="InterPro" id="IPR003593">
    <property type="entry name" value="AAA+_ATPase"/>
</dbReference>
<dbReference type="PROSITE" id="PS50893">
    <property type="entry name" value="ABC_TRANSPORTER_2"/>
    <property type="match status" value="1"/>
</dbReference>
<dbReference type="PROSITE" id="PS00211">
    <property type="entry name" value="ABC_TRANSPORTER_1"/>
    <property type="match status" value="1"/>
</dbReference>
<dbReference type="NCBIfam" id="NF008653">
    <property type="entry name" value="PRK11650.1"/>
    <property type="match status" value="1"/>
</dbReference>
<comment type="subunit">
    <text evidence="12">The complex is composed of two ATP-binding proteins (XacJ and XacK), two transmembrane proteins (XacH and XacI) and a solute-binding protein (XacG).</text>
</comment>
<evidence type="ECO:0000256" key="11">
    <source>
        <dbReference type="ARBA" id="ARBA00061029"/>
    </source>
</evidence>
<comment type="catalytic activity">
    <reaction evidence="8">
        <text>D-xylose(out) + ATP + H2O = D-xylose(in) + ADP + phosphate + H(+)</text>
        <dbReference type="Rhea" id="RHEA:29899"/>
        <dbReference type="ChEBI" id="CHEBI:15377"/>
        <dbReference type="ChEBI" id="CHEBI:15378"/>
        <dbReference type="ChEBI" id="CHEBI:30616"/>
        <dbReference type="ChEBI" id="CHEBI:43474"/>
        <dbReference type="ChEBI" id="CHEBI:53455"/>
        <dbReference type="ChEBI" id="CHEBI:456216"/>
        <dbReference type="EC" id="7.5.2.13"/>
    </reaction>
    <physiologicalReaction direction="left-to-right" evidence="8">
        <dbReference type="Rhea" id="RHEA:29900"/>
    </physiologicalReaction>
</comment>
<dbReference type="GO" id="GO:0055052">
    <property type="term" value="C:ATP-binding cassette (ABC) transporter complex, substrate-binding subunit-containing"/>
    <property type="evidence" value="ECO:0007669"/>
    <property type="project" value="TreeGrafter"/>
</dbReference>
<evidence type="ECO:0000256" key="12">
    <source>
        <dbReference type="ARBA" id="ARBA00065962"/>
    </source>
</evidence>
<evidence type="ECO:0000256" key="13">
    <source>
        <dbReference type="ARBA" id="ARBA00066315"/>
    </source>
</evidence>
<dbReference type="GO" id="GO:0140359">
    <property type="term" value="F:ABC-type transporter activity"/>
    <property type="evidence" value="ECO:0007669"/>
    <property type="project" value="InterPro"/>
</dbReference>
<dbReference type="EMBL" id="CP019156">
    <property type="protein sequence ID" value="AUG49405.1"/>
    <property type="molecule type" value="Genomic_DNA"/>
</dbReference>
<comment type="subcellular location">
    <subcellularLocation>
        <location evidence="1">Cell membrane</location>
        <topology evidence="1">Peripheral membrane protein</topology>
    </subcellularLocation>
</comment>
<dbReference type="GO" id="GO:0005524">
    <property type="term" value="F:ATP binding"/>
    <property type="evidence" value="ECO:0007669"/>
    <property type="project" value="UniProtKB-KW"/>
</dbReference>
<sequence length="386" mass="42616">MAKITIDDVTKRFGEGDESIVAVDDVSLDIRDGEFIVFVGPSGSGKSTLMRIVAGLETQTEGDIHIGDDLVNQLGPRARDIAMVFQNYALYPNMTVEENMSFGLKMSTDMSADEIEEAVTSAAEMMDIDMLLDDRPGELSGGQQQRVALGRAIVRDPNVFLMDEPLSNLDAKLRAEMRTEINRLQNDLDVTTLYVTHDQTEAMTMGDRLVVLNYGELQQVGTPLECFYRPANQFVAGFLGSPSMNFFEGTVEGGTLRADGFDFDLTERMQSSVGSRNNLVLGIRPEDMALHDRANSGHEFEAVVDVVEPMGSISYVYLQARAQSHEQTFIVETDGQRPISEGQHVYVEIPDGDVHLFDAASGETIHQRQLGDDAEMALEEQMKPAE</sequence>
<evidence type="ECO:0000256" key="1">
    <source>
        <dbReference type="ARBA" id="ARBA00004202"/>
    </source>
</evidence>
<evidence type="ECO:0000256" key="6">
    <source>
        <dbReference type="ARBA" id="ARBA00022967"/>
    </source>
</evidence>
<dbReference type="InterPro" id="IPR027417">
    <property type="entry name" value="P-loop_NTPase"/>
</dbReference>
<dbReference type="InterPro" id="IPR012340">
    <property type="entry name" value="NA-bd_OB-fold"/>
</dbReference>
<comment type="similarity">
    <text evidence="11">Belongs to the ABC transporter superfamily. Carbohydrate uptake transporter-1 (CUT1) (TC 3.A.1.1) family.</text>
</comment>
<dbReference type="SUPFAM" id="SSF50331">
    <property type="entry name" value="MOP-like"/>
    <property type="match status" value="1"/>
</dbReference>
<dbReference type="PANTHER" id="PTHR43875:SF15">
    <property type="entry name" value="TREHALOSE IMPORT ATP-BINDING PROTEIN SUGC"/>
    <property type="match status" value="1"/>
</dbReference>
<dbReference type="Pfam" id="PF00005">
    <property type="entry name" value="ABC_tran"/>
    <property type="match status" value="1"/>
</dbReference>
<evidence type="ECO:0000256" key="3">
    <source>
        <dbReference type="ARBA" id="ARBA00022475"/>
    </source>
</evidence>
<name>A0A2H5A3X5_9EURY</name>
<dbReference type="FunFam" id="3.40.50.300:FF:000042">
    <property type="entry name" value="Maltose/maltodextrin ABC transporter, ATP-binding protein"/>
    <property type="match status" value="1"/>
</dbReference>
<dbReference type="InterPro" id="IPR003439">
    <property type="entry name" value="ABC_transporter-like_ATP-bd"/>
</dbReference>
<dbReference type="KEGG" id="hta:BVU17_17620"/>
<evidence type="ECO:0000256" key="5">
    <source>
        <dbReference type="ARBA" id="ARBA00022840"/>
    </source>
</evidence>
<evidence type="ECO:0000256" key="10">
    <source>
        <dbReference type="ARBA" id="ARBA00053454"/>
    </source>
</evidence>
<evidence type="ECO:0000256" key="4">
    <source>
        <dbReference type="ARBA" id="ARBA00022741"/>
    </source>
</evidence>
<dbReference type="AlphaFoldDB" id="A0A2H5A3X5"/>
<evidence type="ECO:0000259" key="14">
    <source>
        <dbReference type="PROSITE" id="PS50893"/>
    </source>
</evidence>
<dbReference type="SMART" id="SM00382">
    <property type="entry name" value="AAA"/>
    <property type="match status" value="1"/>
</dbReference>
<proteinExistence type="inferred from homology"/>
<keyword evidence="6" id="KW-1278">Translocase</keyword>
<dbReference type="InterPro" id="IPR008995">
    <property type="entry name" value="Mo/tungstate-bd_C_term_dom"/>
</dbReference>
<dbReference type="Pfam" id="PF17912">
    <property type="entry name" value="OB_MalK"/>
    <property type="match status" value="1"/>
</dbReference>
<evidence type="ECO:0000313" key="15">
    <source>
        <dbReference type="EMBL" id="AUG49405.1"/>
    </source>
</evidence>
<keyword evidence="2" id="KW-0813">Transport</keyword>
<dbReference type="OrthoDB" id="18368at2157"/>
<reference evidence="15 16" key="1">
    <citation type="submission" date="2017-01" db="EMBL/GenBank/DDBJ databases">
        <title>A Red Light-Sensitive Sensory Rhodopsin I From Haloarcula taiwanensis, A New Haloarchaeon Isolated From Taiwan.</title>
        <authorList>
            <person name="Yang C.-S."/>
            <person name="Han Y.-A."/>
            <person name="Chen P.-C."/>
            <person name="Ng W.V."/>
            <person name="Chen T.-W."/>
        </authorList>
    </citation>
    <scope>NUCLEOTIDE SEQUENCE [LARGE SCALE GENOMIC DNA]</scope>
    <source>
        <strain evidence="15 16">Taiwanensis</strain>
        <plasmid evidence="15 16">pNYT1</plasmid>
    </source>
</reference>
<gene>
    <name evidence="15" type="ORF">BVU17_17620</name>
</gene>
<organism evidence="15 16">
    <name type="scientific">Haloarcula taiwanensis</name>
    <dbReference type="NCBI Taxonomy" id="1932004"/>
    <lineage>
        <taxon>Archaea</taxon>
        <taxon>Methanobacteriati</taxon>
        <taxon>Methanobacteriota</taxon>
        <taxon>Stenosarchaea group</taxon>
        <taxon>Halobacteria</taxon>
        <taxon>Halobacteriales</taxon>
        <taxon>Haloarculaceae</taxon>
        <taxon>Haloarcula</taxon>
    </lineage>
</organism>
<comment type="catalytic activity">
    <reaction evidence="9">
        <text>L-arabinose(out) + ATP + H2O = L-arabinose(in) + ADP + phosphate + H(+)</text>
        <dbReference type="Rhea" id="RHEA:30007"/>
        <dbReference type="ChEBI" id="CHEBI:15377"/>
        <dbReference type="ChEBI" id="CHEBI:15378"/>
        <dbReference type="ChEBI" id="CHEBI:17535"/>
        <dbReference type="ChEBI" id="CHEBI:30616"/>
        <dbReference type="ChEBI" id="CHEBI:43474"/>
        <dbReference type="ChEBI" id="CHEBI:456216"/>
        <dbReference type="EC" id="7.5.2.13"/>
    </reaction>
    <physiologicalReaction direction="left-to-right" evidence="9">
        <dbReference type="Rhea" id="RHEA:30008"/>
    </physiologicalReaction>
</comment>
<dbReference type="Gene3D" id="2.40.50.100">
    <property type="match status" value="1"/>
</dbReference>
<dbReference type="PANTHER" id="PTHR43875">
    <property type="entry name" value="MALTODEXTRIN IMPORT ATP-BINDING PROTEIN MSMX"/>
    <property type="match status" value="1"/>
</dbReference>
<evidence type="ECO:0000256" key="7">
    <source>
        <dbReference type="ARBA" id="ARBA00023136"/>
    </source>
</evidence>
<geneLocation type="plasmid" evidence="15 16">
    <name>pNYT1</name>
</geneLocation>
<evidence type="ECO:0000256" key="2">
    <source>
        <dbReference type="ARBA" id="ARBA00022448"/>
    </source>
</evidence>
<dbReference type="InterPro" id="IPR040582">
    <property type="entry name" value="OB_MalK-like"/>
</dbReference>
<keyword evidence="4" id="KW-0547">Nucleotide-binding</keyword>
<keyword evidence="7" id="KW-0472">Membrane</keyword>
<dbReference type="Gene3D" id="3.40.50.300">
    <property type="entry name" value="P-loop containing nucleotide triphosphate hydrolases"/>
    <property type="match status" value="1"/>
</dbReference>
<dbReference type="Gene3D" id="2.40.50.140">
    <property type="entry name" value="Nucleic acid-binding proteins"/>
    <property type="match status" value="1"/>
</dbReference>
<keyword evidence="15" id="KW-0614">Plasmid</keyword>
<keyword evidence="5 15" id="KW-0067">ATP-binding</keyword>
<dbReference type="InterPro" id="IPR015855">
    <property type="entry name" value="ABC_transpr_MalK-like"/>
</dbReference>
<feature type="domain" description="ABC transporter" evidence="14">
    <location>
        <begin position="4"/>
        <end position="239"/>
    </location>
</feature>
<keyword evidence="3" id="KW-1003">Cell membrane</keyword>
<dbReference type="GO" id="GO:0016887">
    <property type="term" value="F:ATP hydrolysis activity"/>
    <property type="evidence" value="ECO:0007669"/>
    <property type="project" value="InterPro"/>
</dbReference>
<comment type="function">
    <text evidence="10">Part of the ABC transporter complex XacGHIJK involved in the uptake of xylose and arabinose. Responsible for energy coupling to the transport system.</text>
</comment>